<evidence type="ECO:0000256" key="6">
    <source>
        <dbReference type="PIRSR" id="PIRSR604574-2"/>
    </source>
</evidence>
<feature type="binding site" evidence="5">
    <location>
        <position position="168"/>
    </location>
    <ligand>
        <name>substrate</name>
    </ligand>
</feature>
<feature type="binding site" evidence="5">
    <location>
        <position position="142"/>
    </location>
    <ligand>
        <name>substrate</name>
    </ligand>
</feature>
<evidence type="ECO:0000256" key="1">
    <source>
        <dbReference type="ARBA" id="ARBA00022723"/>
    </source>
</evidence>
<feature type="domain" description="Fe2OG dioxygenase" evidence="7">
    <location>
        <begin position="120"/>
        <end position="220"/>
    </location>
</feature>
<dbReference type="GO" id="GO:0032259">
    <property type="term" value="P:methylation"/>
    <property type="evidence" value="ECO:0007669"/>
    <property type="project" value="UniProtKB-KW"/>
</dbReference>
<keyword evidence="2" id="KW-0223">Dioxygenase</keyword>
<dbReference type="PANTHER" id="PTHR16557:SF2">
    <property type="entry name" value="NUCLEIC ACID DIOXYGENASE ALKBH1"/>
    <property type="match status" value="1"/>
</dbReference>
<dbReference type="InterPro" id="IPR037151">
    <property type="entry name" value="AlkB-like_sf"/>
</dbReference>
<dbReference type="Pfam" id="PF13532">
    <property type="entry name" value="2OG-FeII_Oxy_2"/>
    <property type="match status" value="1"/>
</dbReference>
<dbReference type="GO" id="GO:0035515">
    <property type="term" value="F:oxidative RNA demethylase activity"/>
    <property type="evidence" value="ECO:0007669"/>
    <property type="project" value="TreeGrafter"/>
</dbReference>
<dbReference type="InterPro" id="IPR005123">
    <property type="entry name" value="Oxoglu/Fe-dep_dioxygenase_dom"/>
</dbReference>
<dbReference type="PROSITE" id="PS51471">
    <property type="entry name" value="FE2OG_OXY"/>
    <property type="match status" value="1"/>
</dbReference>
<dbReference type="GO" id="GO:0005737">
    <property type="term" value="C:cytoplasm"/>
    <property type="evidence" value="ECO:0007669"/>
    <property type="project" value="TreeGrafter"/>
</dbReference>
<dbReference type="RefSeq" id="WP_139089338.1">
    <property type="nucleotide sequence ID" value="NZ_VDGE01000001.1"/>
</dbReference>
<evidence type="ECO:0000313" key="8">
    <source>
        <dbReference type="EMBL" id="TNC78168.1"/>
    </source>
</evidence>
<feature type="binding site" evidence="5">
    <location>
        <begin position="83"/>
        <end position="85"/>
    </location>
    <ligand>
        <name>substrate</name>
    </ligand>
</feature>
<evidence type="ECO:0000259" key="7">
    <source>
        <dbReference type="PROSITE" id="PS51471"/>
    </source>
</evidence>
<name>A0A5C4NXA3_9BURK</name>
<dbReference type="EMBL" id="VDGE01000001">
    <property type="protein sequence ID" value="TNC78168.1"/>
    <property type="molecule type" value="Genomic_DNA"/>
</dbReference>
<evidence type="ECO:0000256" key="2">
    <source>
        <dbReference type="ARBA" id="ARBA00022964"/>
    </source>
</evidence>
<dbReference type="Proteomes" id="UP000305681">
    <property type="component" value="Unassembled WGS sequence"/>
</dbReference>
<dbReference type="PANTHER" id="PTHR16557">
    <property type="entry name" value="ALKYLATED DNA REPAIR PROTEIN ALKB-RELATED"/>
    <property type="match status" value="1"/>
</dbReference>
<feature type="binding site" evidence="6">
    <location>
        <position position="194"/>
    </location>
    <ligand>
        <name>Fe cation</name>
        <dbReference type="ChEBI" id="CHEBI:24875"/>
        <note>catalytic</note>
    </ligand>
</feature>
<reference evidence="8 9" key="1">
    <citation type="submission" date="2019-06" db="EMBL/GenBank/DDBJ databases">
        <title>Genome sequence of Janthinobacterium lividum UCD_MED1.</title>
        <authorList>
            <person name="De Leon M.E."/>
            <person name="Jospin G."/>
        </authorList>
    </citation>
    <scope>NUCLEOTIDE SEQUENCE [LARGE SCALE GENOMIC DNA]</scope>
    <source>
        <strain evidence="8 9">UCD_MED1</strain>
    </source>
</reference>
<proteinExistence type="predicted"/>
<comment type="cofactor">
    <cofactor evidence="6">
        <name>Fe(2+)</name>
        <dbReference type="ChEBI" id="CHEBI:29033"/>
    </cofactor>
    <text evidence="6">Binds 1 Fe(2+) ion per subunit.</text>
</comment>
<dbReference type="SUPFAM" id="SSF51197">
    <property type="entry name" value="Clavaminate synthase-like"/>
    <property type="match status" value="1"/>
</dbReference>
<sequence>MNLSLFADEEQVPAGPAPLVPGSSASVLLRGFALPYLDEVLPALDAIVLAAPLRHMATPGGLRMSVAMSNCGPLGWVTDGRGYRYARLDPASGLPWPPMPPVFLRLAQEAALAAGYSGFVPDACLVNRYAPGARMALHQDRDECDFNAPIVSVSLGLPATFLFGGAERADKAARIGLLHGDVVVWGGVDRLRFHGVAPLKEGVHALLGAQRINLTFRKAA</sequence>
<keyword evidence="4 6" id="KW-0408">Iron</keyword>
<protein>
    <submittedName>
        <fullName evidence="8">DNA oxidative demethylase AlkB</fullName>
        <ecNumber evidence="8">1.14.11.33</ecNumber>
    </submittedName>
</protein>
<evidence type="ECO:0000313" key="9">
    <source>
        <dbReference type="Proteomes" id="UP000305681"/>
    </source>
</evidence>
<feature type="binding site" evidence="5">
    <location>
        <begin position="127"/>
        <end position="129"/>
    </location>
    <ligand>
        <name>2-oxoglutarate</name>
        <dbReference type="ChEBI" id="CHEBI:16810"/>
    </ligand>
</feature>
<evidence type="ECO:0000256" key="5">
    <source>
        <dbReference type="PIRSR" id="PIRSR604574-1"/>
    </source>
</evidence>
<accession>A0A5C4NXA3</accession>
<dbReference type="Gene3D" id="2.60.120.590">
    <property type="entry name" value="Alpha-ketoglutarate-dependent dioxygenase AlkB-like"/>
    <property type="match status" value="1"/>
</dbReference>
<dbReference type="InterPro" id="IPR004574">
    <property type="entry name" value="Alkb"/>
</dbReference>
<dbReference type="AlphaFoldDB" id="A0A5C4NXA3"/>
<dbReference type="GO" id="GO:0035516">
    <property type="term" value="F:broad specificity oxidative DNA demethylase activity"/>
    <property type="evidence" value="ECO:0007669"/>
    <property type="project" value="UniProtKB-EC"/>
</dbReference>
<feature type="binding site" evidence="5">
    <location>
        <begin position="211"/>
        <end position="217"/>
    </location>
    <ligand>
        <name>2-oxoglutarate</name>
        <dbReference type="ChEBI" id="CHEBI:16810"/>
    </ligand>
</feature>
<comment type="caution">
    <text evidence="8">The sequence shown here is derived from an EMBL/GenBank/DDBJ whole genome shotgun (WGS) entry which is preliminary data.</text>
</comment>
<keyword evidence="8" id="KW-0808">Transferase</keyword>
<gene>
    <name evidence="8" type="primary">alkB</name>
    <name evidence="8" type="ORF">FHI69_02400</name>
</gene>
<dbReference type="GO" id="GO:0008168">
    <property type="term" value="F:methyltransferase activity"/>
    <property type="evidence" value="ECO:0007669"/>
    <property type="project" value="UniProtKB-KW"/>
</dbReference>
<feature type="binding site" evidence="6">
    <location>
        <position position="138"/>
    </location>
    <ligand>
        <name>Fe cation</name>
        <dbReference type="ChEBI" id="CHEBI:24875"/>
        <note>catalytic</note>
    </ligand>
</feature>
<feature type="binding site" evidence="5">
    <location>
        <position position="76"/>
    </location>
    <ligand>
        <name>substrate</name>
    </ligand>
</feature>
<evidence type="ECO:0000256" key="3">
    <source>
        <dbReference type="ARBA" id="ARBA00023002"/>
    </source>
</evidence>
<dbReference type="EC" id="1.14.11.33" evidence="8"/>
<evidence type="ECO:0000256" key="4">
    <source>
        <dbReference type="ARBA" id="ARBA00023004"/>
    </source>
</evidence>
<dbReference type="InterPro" id="IPR027450">
    <property type="entry name" value="AlkB-like"/>
</dbReference>
<keyword evidence="3 8" id="KW-0560">Oxidoreductase</keyword>
<dbReference type="NCBIfam" id="NF011930">
    <property type="entry name" value="PRK15401.1"/>
    <property type="match status" value="1"/>
</dbReference>
<keyword evidence="1 6" id="KW-0479">Metal-binding</keyword>
<feature type="binding site" evidence="6">
    <location>
        <position position="140"/>
    </location>
    <ligand>
        <name>Fe cation</name>
        <dbReference type="ChEBI" id="CHEBI:24875"/>
        <note>catalytic</note>
    </ligand>
</feature>
<dbReference type="GO" id="GO:0035513">
    <property type="term" value="P:oxidative RNA demethylation"/>
    <property type="evidence" value="ECO:0007669"/>
    <property type="project" value="TreeGrafter"/>
</dbReference>
<organism evidence="8 9">
    <name type="scientific">Janthinobacterium lividum</name>
    <dbReference type="NCBI Taxonomy" id="29581"/>
    <lineage>
        <taxon>Bacteria</taxon>
        <taxon>Pseudomonadati</taxon>
        <taxon>Pseudomonadota</taxon>
        <taxon>Betaproteobacteria</taxon>
        <taxon>Burkholderiales</taxon>
        <taxon>Oxalobacteraceae</taxon>
        <taxon>Janthinobacterium</taxon>
    </lineage>
</organism>
<dbReference type="GO" id="GO:0008198">
    <property type="term" value="F:ferrous iron binding"/>
    <property type="evidence" value="ECO:0007669"/>
    <property type="project" value="TreeGrafter"/>
</dbReference>
<keyword evidence="8" id="KW-0489">Methyltransferase</keyword>